<reference evidence="2" key="3">
    <citation type="submission" date="2025-08" db="UniProtKB">
        <authorList>
            <consortium name="Ensembl"/>
        </authorList>
    </citation>
    <scope>IDENTIFICATION</scope>
    <source>
        <strain evidence="2">HSOK</strain>
    </source>
</reference>
<feature type="compositionally biased region" description="Basic residues" evidence="1">
    <location>
        <begin position="87"/>
        <end position="103"/>
    </location>
</feature>
<feature type="compositionally biased region" description="Basic and acidic residues" evidence="1">
    <location>
        <begin position="104"/>
        <end position="124"/>
    </location>
</feature>
<dbReference type="AlphaFoldDB" id="A0A3P9J6K4"/>
<reference evidence="2 3" key="2">
    <citation type="submission" date="2017-04" db="EMBL/GenBank/DDBJ databases">
        <title>CpG methylation of centromeres and impact of large insertions on vertebrate speciation.</title>
        <authorList>
            <person name="Ichikawa K."/>
            <person name="Yoshimura J."/>
            <person name="Morishita S."/>
        </authorList>
    </citation>
    <scope>NUCLEOTIDE SEQUENCE</scope>
    <source>
        <strain evidence="2 3">HSOK</strain>
    </source>
</reference>
<reference key="1">
    <citation type="journal article" date="2007" name="Nature">
        <title>The medaka draft genome and insights into vertebrate genome evolution.</title>
        <authorList>
            <person name="Kasahara M."/>
            <person name="Naruse K."/>
            <person name="Sasaki S."/>
            <person name="Nakatani Y."/>
            <person name="Qu W."/>
            <person name="Ahsan B."/>
            <person name="Yamada T."/>
            <person name="Nagayasu Y."/>
            <person name="Doi K."/>
            <person name="Kasai Y."/>
            <person name="Jindo T."/>
            <person name="Kobayashi D."/>
            <person name="Shimada A."/>
            <person name="Toyoda A."/>
            <person name="Kuroki Y."/>
            <person name="Fujiyama A."/>
            <person name="Sasaki T."/>
            <person name="Shimizu A."/>
            <person name="Asakawa S."/>
            <person name="Shimizu N."/>
            <person name="Hashimoto S."/>
            <person name="Yang J."/>
            <person name="Lee Y."/>
            <person name="Matsushima K."/>
            <person name="Sugano S."/>
            <person name="Sakaizumi M."/>
            <person name="Narita T."/>
            <person name="Ohishi K."/>
            <person name="Haga S."/>
            <person name="Ohta F."/>
            <person name="Nomoto H."/>
            <person name="Nogata K."/>
            <person name="Morishita T."/>
            <person name="Endo T."/>
            <person name="Shin-I T."/>
            <person name="Takeda H."/>
            <person name="Morishita S."/>
            <person name="Kohara Y."/>
        </authorList>
    </citation>
    <scope>NUCLEOTIDE SEQUENCE [LARGE SCALE GENOMIC DNA]</scope>
    <source>
        <strain>Hd-rR</strain>
    </source>
</reference>
<feature type="compositionally biased region" description="Acidic residues" evidence="1">
    <location>
        <begin position="69"/>
        <end position="83"/>
    </location>
</feature>
<feature type="compositionally biased region" description="Basic and acidic residues" evidence="1">
    <location>
        <begin position="182"/>
        <end position="194"/>
    </location>
</feature>
<accession>A0A3P9J6K4</accession>
<evidence type="ECO:0000313" key="2">
    <source>
        <dbReference type="Ensembl" id="ENSORLP00015027758.1"/>
    </source>
</evidence>
<feature type="region of interest" description="Disordered" evidence="1">
    <location>
        <begin position="172"/>
        <end position="194"/>
    </location>
</feature>
<feature type="region of interest" description="Disordered" evidence="1">
    <location>
        <begin position="1"/>
        <end position="124"/>
    </location>
</feature>
<dbReference type="Ensembl" id="ENSORLT00015015426.1">
    <property type="protein sequence ID" value="ENSORLP00015027758.1"/>
    <property type="gene ID" value="ENSORLG00015009992.1"/>
</dbReference>
<protein>
    <submittedName>
        <fullName evidence="2">Sb:cb1058</fullName>
    </submittedName>
</protein>
<evidence type="ECO:0000256" key="1">
    <source>
        <dbReference type="SAM" id="MobiDB-lite"/>
    </source>
</evidence>
<name>A0A3P9J6K4_ORYLA</name>
<proteinExistence type="predicted"/>
<sequence length="237" mass="27372">MTIGKNSRKSSVRSSIRAPKFLDKSSGFYGRLDEPKTTTEEVPENEEQSVGDGGCMEEGKRSSPTISAADEEMEAFDFSDDEETLLRRKPSRLSSRWRRSTRKKEKEEDQAEKPAEASVQEDIRGKIEAEIEEMRRTEEENEKDRLGKGPALVHFTIRGDADDQVLIRDKKRVREDEEGDEEERKMKREQEEGMKVLKRKTAKNYRKPQAFDRALRRGWETFVANLYSVTLTPMSSS</sequence>
<organism evidence="2 3">
    <name type="scientific">Oryzias latipes</name>
    <name type="common">Japanese rice fish</name>
    <name type="synonym">Japanese killifish</name>
    <dbReference type="NCBI Taxonomy" id="8090"/>
    <lineage>
        <taxon>Eukaryota</taxon>
        <taxon>Metazoa</taxon>
        <taxon>Chordata</taxon>
        <taxon>Craniata</taxon>
        <taxon>Vertebrata</taxon>
        <taxon>Euteleostomi</taxon>
        <taxon>Actinopterygii</taxon>
        <taxon>Neopterygii</taxon>
        <taxon>Teleostei</taxon>
        <taxon>Neoteleostei</taxon>
        <taxon>Acanthomorphata</taxon>
        <taxon>Ovalentaria</taxon>
        <taxon>Atherinomorphae</taxon>
        <taxon>Beloniformes</taxon>
        <taxon>Adrianichthyidae</taxon>
        <taxon>Oryziinae</taxon>
        <taxon>Oryzias</taxon>
    </lineage>
</organism>
<feature type="compositionally biased region" description="Basic residues" evidence="1">
    <location>
        <begin position="1"/>
        <end position="11"/>
    </location>
</feature>
<reference evidence="2" key="4">
    <citation type="submission" date="2025-09" db="UniProtKB">
        <authorList>
            <consortium name="Ensembl"/>
        </authorList>
    </citation>
    <scope>IDENTIFICATION</scope>
    <source>
        <strain evidence="2">HSOK</strain>
    </source>
</reference>
<dbReference type="Proteomes" id="UP000265200">
    <property type="component" value="Chromosome 18"/>
</dbReference>
<evidence type="ECO:0000313" key="3">
    <source>
        <dbReference type="Proteomes" id="UP000265200"/>
    </source>
</evidence>